<keyword evidence="2" id="KW-1185">Reference proteome</keyword>
<name>A0A2B7YPV6_POLH7</name>
<dbReference type="AlphaFoldDB" id="A0A2B7YPV6"/>
<dbReference type="Proteomes" id="UP000224634">
    <property type="component" value="Unassembled WGS sequence"/>
</dbReference>
<comment type="caution">
    <text evidence="1">The sequence shown here is derived from an EMBL/GenBank/DDBJ whole genome shotgun (WGS) entry which is preliminary data.</text>
</comment>
<reference evidence="1 2" key="1">
    <citation type="submission" date="2017-10" db="EMBL/GenBank/DDBJ databases">
        <title>Comparative genomics in systemic dimorphic fungi from Ajellomycetaceae.</title>
        <authorList>
            <person name="Munoz J.F."/>
            <person name="Mcewen J.G."/>
            <person name="Clay O.K."/>
            <person name="Cuomo C.A."/>
        </authorList>
    </citation>
    <scope>NUCLEOTIDE SEQUENCE [LARGE SCALE GENOMIC DNA]</scope>
    <source>
        <strain evidence="1 2">UAMH7299</strain>
    </source>
</reference>
<accession>A0A2B7YPV6</accession>
<proteinExistence type="predicted"/>
<organism evidence="1 2">
    <name type="scientific">Polytolypa hystricis (strain UAMH7299)</name>
    <dbReference type="NCBI Taxonomy" id="1447883"/>
    <lineage>
        <taxon>Eukaryota</taxon>
        <taxon>Fungi</taxon>
        <taxon>Dikarya</taxon>
        <taxon>Ascomycota</taxon>
        <taxon>Pezizomycotina</taxon>
        <taxon>Eurotiomycetes</taxon>
        <taxon>Eurotiomycetidae</taxon>
        <taxon>Onygenales</taxon>
        <taxon>Onygenales incertae sedis</taxon>
        <taxon>Polytolypa</taxon>
    </lineage>
</organism>
<gene>
    <name evidence="1" type="ORF">AJ80_02312</name>
</gene>
<evidence type="ECO:0000313" key="1">
    <source>
        <dbReference type="EMBL" id="PGH23706.1"/>
    </source>
</evidence>
<dbReference type="EMBL" id="PDNA01000021">
    <property type="protein sequence ID" value="PGH23706.1"/>
    <property type="molecule type" value="Genomic_DNA"/>
</dbReference>
<evidence type="ECO:0000313" key="2">
    <source>
        <dbReference type="Proteomes" id="UP000224634"/>
    </source>
</evidence>
<sequence length="215" mass="23344">MTTRARANVRKPTGAVLPALPSSTFFPPPARPQPALLPVAATSGSRQLQLAPPGVVRANGKQQTLVSHPARLFLCRNPKSLLREEPILVVPRSTSNATQACDRCRNSNDPFSLPEPISIGPMSPPWRDLRSDIRRPMRTGSPPEMAQHLPLEIACSRSTEYEARRTGSHFLLPIGHCGEQVRPLRSCRGGVAPAWAKPNVPDHPTALASRSRADA</sequence>
<protein>
    <submittedName>
        <fullName evidence="1">Uncharacterized protein</fullName>
    </submittedName>
</protein>